<keyword evidence="2" id="KW-1185">Reference proteome</keyword>
<evidence type="ECO:0000313" key="2">
    <source>
        <dbReference type="Proteomes" id="UP000276133"/>
    </source>
</evidence>
<organism evidence="1 2">
    <name type="scientific">Brachionus plicatilis</name>
    <name type="common">Marine rotifer</name>
    <name type="synonym">Brachionus muelleri</name>
    <dbReference type="NCBI Taxonomy" id="10195"/>
    <lineage>
        <taxon>Eukaryota</taxon>
        <taxon>Metazoa</taxon>
        <taxon>Spiralia</taxon>
        <taxon>Gnathifera</taxon>
        <taxon>Rotifera</taxon>
        <taxon>Eurotatoria</taxon>
        <taxon>Monogononta</taxon>
        <taxon>Pseudotrocha</taxon>
        <taxon>Ploima</taxon>
        <taxon>Brachionidae</taxon>
        <taxon>Brachionus</taxon>
    </lineage>
</organism>
<gene>
    <name evidence="1" type="ORF">BpHYR1_004891</name>
</gene>
<dbReference type="Proteomes" id="UP000276133">
    <property type="component" value="Unassembled WGS sequence"/>
</dbReference>
<accession>A0A3M7RQI9</accession>
<proteinExistence type="predicted"/>
<dbReference type="AlphaFoldDB" id="A0A3M7RQI9"/>
<sequence length="103" mass="12350">MQNEVNISLAIYLLDEILKEHFISRLELKLYFNSIKSTKGQNLDRKEYLKIKFKSKDKRSFNFGAIYSTKLFSNRRRSIFEYSGLKFLMVQKLTIKINIIIFE</sequence>
<evidence type="ECO:0000313" key="1">
    <source>
        <dbReference type="EMBL" id="RNA25811.1"/>
    </source>
</evidence>
<name>A0A3M7RQI9_BRAPC</name>
<dbReference type="EMBL" id="REGN01002851">
    <property type="protein sequence ID" value="RNA25811.1"/>
    <property type="molecule type" value="Genomic_DNA"/>
</dbReference>
<reference evidence="1 2" key="1">
    <citation type="journal article" date="2018" name="Sci. Rep.">
        <title>Genomic signatures of local adaptation to the degree of environmental predictability in rotifers.</title>
        <authorList>
            <person name="Franch-Gras L."/>
            <person name="Hahn C."/>
            <person name="Garcia-Roger E.M."/>
            <person name="Carmona M.J."/>
            <person name="Serra M."/>
            <person name="Gomez A."/>
        </authorList>
    </citation>
    <scope>NUCLEOTIDE SEQUENCE [LARGE SCALE GENOMIC DNA]</scope>
    <source>
        <strain evidence="1">HYR1</strain>
    </source>
</reference>
<comment type="caution">
    <text evidence="1">The sequence shown here is derived from an EMBL/GenBank/DDBJ whole genome shotgun (WGS) entry which is preliminary data.</text>
</comment>
<protein>
    <submittedName>
        <fullName evidence="1">Uncharacterized protein</fullName>
    </submittedName>
</protein>